<name>A0ABD1M1H5_9FABA</name>
<comment type="caution">
    <text evidence="1">The sequence shown here is derived from an EMBL/GenBank/DDBJ whole genome shotgun (WGS) entry which is preliminary data.</text>
</comment>
<organism evidence="1 2">
    <name type="scientific">Flemingia macrophylla</name>
    <dbReference type="NCBI Taxonomy" id="520843"/>
    <lineage>
        <taxon>Eukaryota</taxon>
        <taxon>Viridiplantae</taxon>
        <taxon>Streptophyta</taxon>
        <taxon>Embryophyta</taxon>
        <taxon>Tracheophyta</taxon>
        <taxon>Spermatophyta</taxon>
        <taxon>Magnoliopsida</taxon>
        <taxon>eudicotyledons</taxon>
        <taxon>Gunneridae</taxon>
        <taxon>Pentapetalae</taxon>
        <taxon>rosids</taxon>
        <taxon>fabids</taxon>
        <taxon>Fabales</taxon>
        <taxon>Fabaceae</taxon>
        <taxon>Papilionoideae</taxon>
        <taxon>50 kb inversion clade</taxon>
        <taxon>NPAAA clade</taxon>
        <taxon>indigoferoid/millettioid clade</taxon>
        <taxon>Phaseoleae</taxon>
        <taxon>Flemingia</taxon>
    </lineage>
</organism>
<accession>A0ABD1M1H5</accession>
<protein>
    <submittedName>
        <fullName evidence="1">Uncharacterized protein</fullName>
    </submittedName>
</protein>
<dbReference type="EMBL" id="JBGMDY010000006">
    <property type="protein sequence ID" value="KAL2329492.1"/>
    <property type="molecule type" value="Genomic_DNA"/>
</dbReference>
<dbReference type="AlphaFoldDB" id="A0ABD1M1H5"/>
<gene>
    <name evidence="1" type="ORF">Fmac_017073</name>
</gene>
<reference evidence="1 2" key="1">
    <citation type="submission" date="2024-08" db="EMBL/GenBank/DDBJ databases">
        <title>Insights into the chromosomal genome structure of Flemingia macrophylla.</title>
        <authorList>
            <person name="Ding Y."/>
            <person name="Zhao Y."/>
            <person name="Bi W."/>
            <person name="Wu M."/>
            <person name="Zhao G."/>
            <person name="Gong Y."/>
            <person name="Li W."/>
            <person name="Zhang P."/>
        </authorList>
    </citation>
    <scope>NUCLEOTIDE SEQUENCE [LARGE SCALE GENOMIC DNA]</scope>
    <source>
        <strain evidence="1">DYQJB</strain>
        <tissue evidence="1">Leaf</tissue>
    </source>
</reference>
<dbReference type="Proteomes" id="UP001603857">
    <property type="component" value="Unassembled WGS sequence"/>
</dbReference>
<proteinExistence type="predicted"/>
<evidence type="ECO:0000313" key="1">
    <source>
        <dbReference type="EMBL" id="KAL2329492.1"/>
    </source>
</evidence>
<sequence>MLETLQKEAKSVPYPAGFMGNPIIKMGNLMMNMESPTMDMDNPIINMENHMMDMGNPLIYEYRKCYRILYDRYEKSYGKSYDGYIWEILYDASYGKFYGNSDRYRKFYDEYRRCYDEYG</sequence>
<keyword evidence="2" id="KW-1185">Reference proteome</keyword>
<evidence type="ECO:0000313" key="2">
    <source>
        <dbReference type="Proteomes" id="UP001603857"/>
    </source>
</evidence>